<dbReference type="STRING" id="6526.A0A2C9JVU6"/>
<dbReference type="GO" id="GO:0005886">
    <property type="term" value="C:plasma membrane"/>
    <property type="evidence" value="ECO:0007669"/>
    <property type="project" value="TreeGrafter"/>
</dbReference>
<evidence type="ECO:0000256" key="3">
    <source>
        <dbReference type="ARBA" id="ARBA00022448"/>
    </source>
</evidence>
<dbReference type="KEGG" id="bgt:106070128"/>
<dbReference type="InterPro" id="IPR003092">
    <property type="entry name" value="2pore_dom_K_chnl_TASK"/>
</dbReference>
<comment type="subcellular location">
    <subcellularLocation>
        <location evidence="1">Membrane</location>
        <topology evidence="1">Multi-pass membrane protein</topology>
    </subcellularLocation>
</comment>
<evidence type="ECO:0000256" key="9">
    <source>
        <dbReference type="ARBA" id="ARBA00023065"/>
    </source>
</evidence>
<feature type="transmembrane region" description="Helical" evidence="12">
    <location>
        <begin position="95"/>
        <end position="113"/>
    </location>
</feature>
<evidence type="ECO:0000256" key="12">
    <source>
        <dbReference type="SAM" id="Phobius"/>
    </source>
</evidence>
<dbReference type="VEuPathDB" id="VectorBase:BGLB008819"/>
<keyword evidence="4" id="KW-0633">Potassium transport</keyword>
<dbReference type="Proteomes" id="UP000076420">
    <property type="component" value="Unassembled WGS sequence"/>
</dbReference>
<evidence type="ECO:0000256" key="7">
    <source>
        <dbReference type="ARBA" id="ARBA00022958"/>
    </source>
</evidence>
<feature type="transmembrane region" description="Helical" evidence="12">
    <location>
        <begin position="64"/>
        <end position="83"/>
    </location>
</feature>
<dbReference type="PANTHER" id="PTHR11003">
    <property type="entry name" value="POTASSIUM CHANNEL, SUBFAMILY K"/>
    <property type="match status" value="1"/>
</dbReference>
<dbReference type="EnsemblMetazoa" id="BGLB008819-RB">
    <property type="protein sequence ID" value="BGLB008819-PB"/>
    <property type="gene ID" value="BGLB008819"/>
</dbReference>
<dbReference type="Pfam" id="PF07885">
    <property type="entry name" value="Ion_trans_2"/>
    <property type="match status" value="2"/>
</dbReference>
<dbReference type="SUPFAM" id="SSF81324">
    <property type="entry name" value="Voltage-gated potassium channels"/>
    <property type="match status" value="1"/>
</dbReference>
<feature type="domain" description="Potassium channel" evidence="13">
    <location>
        <begin position="1"/>
        <end position="37"/>
    </location>
</feature>
<protein>
    <recommendedName>
        <fullName evidence="13">Potassium channel domain-containing protein</fullName>
    </recommendedName>
</protein>
<evidence type="ECO:0000256" key="5">
    <source>
        <dbReference type="ARBA" id="ARBA00022692"/>
    </source>
</evidence>
<evidence type="ECO:0000313" key="14">
    <source>
        <dbReference type="EnsemblMetazoa" id="BGLB008819-PB"/>
    </source>
</evidence>
<proteinExistence type="inferred from homology"/>
<feature type="domain" description="Potassium channel" evidence="13">
    <location>
        <begin position="73"/>
        <end position="148"/>
    </location>
</feature>
<dbReference type="GO" id="GO:0022841">
    <property type="term" value="F:potassium ion leak channel activity"/>
    <property type="evidence" value="ECO:0007669"/>
    <property type="project" value="TreeGrafter"/>
</dbReference>
<gene>
    <name evidence="14" type="primary">106070128</name>
</gene>
<evidence type="ECO:0000256" key="1">
    <source>
        <dbReference type="ARBA" id="ARBA00004141"/>
    </source>
</evidence>
<comment type="similarity">
    <text evidence="2">Belongs to the two pore domain potassium channel (TC 1.A.1.8) family.</text>
</comment>
<evidence type="ECO:0000259" key="13">
    <source>
        <dbReference type="Pfam" id="PF07885"/>
    </source>
</evidence>
<feature type="transmembrane region" description="Helical" evidence="12">
    <location>
        <begin position="125"/>
        <end position="152"/>
    </location>
</feature>
<dbReference type="InterPro" id="IPR013099">
    <property type="entry name" value="K_chnl_dom"/>
</dbReference>
<dbReference type="GO" id="GO:0015271">
    <property type="term" value="F:outward rectifier potassium channel activity"/>
    <property type="evidence" value="ECO:0007669"/>
    <property type="project" value="TreeGrafter"/>
</dbReference>
<organism evidence="14 15">
    <name type="scientific">Biomphalaria glabrata</name>
    <name type="common">Bloodfluke planorb</name>
    <name type="synonym">Freshwater snail</name>
    <dbReference type="NCBI Taxonomy" id="6526"/>
    <lineage>
        <taxon>Eukaryota</taxon>
        <taxon>Metazoa</taxon>
        <taxon>Spiralia</taxon>
        <taxon>Lophotrochozoa</taxon>
        <taxon>Mollusca</taxon>
        <taxon>Gastropoda</taxon>
        <taxon>Heterobranchia</taxon>
        <taxon>Euthyneura</taxon>
        <taxon>Panpulmonata</taxon>
        <taxon>Hygrophila</taxon>
        <taxon>Lymnaeoidea</taxon>
        <taxon>Planorbidae</taxon>
        <taxon>Biomphalaria</taxon>
    </lineage>
</organism>
<evidence type="ECO:0000256" key="6">
    <source>
        <dbReference type="ARBA" id="ARBA00022826"/>
    </source>
</evidence>
<evidence type="ECO:0000256" key="10">
    <source>
        <dbReference type="ARBA" id="ARBA00023136"/>
    </source>
</evidence>
<keyword evidence="10 12" id="KW-0472">Membrane</keyword>
<evidence type="ECO:0000256" key="2">
    <source>
        <dbReference type="ARBA" id="ARBA00006666"/>
    </source>
</evidence>
<evidence type="ECO:0000313" key="15">
    <source>
        <dbReference type="Proteomes" id="UP000076420"/>
    </source>
</evidence>
<dbReference type="OrthoDB" id="297496at2759"/>
<dbReference type="VEuPathDB" id="VectorBase:BGLAX_034302"/>
<dbReference type="AlphaFoldDB" id="A0A2C9JVU6"/>
<keyword evidence="11" id="KW-0407">Ion channel</keyword>
<evidence type="ECO:0000256" key="4">
    <source>
        <dbReference type="ARBA" id="ARBA00022538"/>
    </source>
</evidence>
<evidence type="ECO:0000256" key="11">
    <source>
        <dbReference type="ARBA" id="ARBA00023303"/>
    </source>
</evidence>
<dbReference type="InterPro" id="IPR003280">
    <property type="entry name" value="2pore_dom_K_chnl"/>
</dbReference>
<sequence>YGHSTPQTVGGKVFCMFYALSGIPLCIVMFQSVGERLNTFVTFLVKHIRKCFRMKSTEVMQTHLIFIAMNLSTIVLVSGAAIFSHFEGWTYIDSFYYCFITLTTIGFGDLVALQKDNMLTKEPQYVTFCLIFILFGLTVISAAMNLLVLRFLTMNTVDEKRAEMEAAAAARGAVRLEGDVITANGSVVSGAQETPEYNDLISVCSCSCYNLRSKGKPRYSVTRAPGKISHLLTMQATSTKEDSHSCTDDSASFMQWQNLGKKRASI</sequence>
<keyword evidence="3" id="KW-0813">Transport</keyword>
<feature type="transmembrane region" description="Helical" evidence="12">
    <location>
        <begin position="12"/>
        <end position="33"/>
    </location>
</feature>
<evidence type="ECO:0000256" key="8">
    <source>
        <dbReference type="ARBA" id="ARBA00022989"/>
    </source>
</evidence>
<accession>A0A2C9JVU6</accession>
<keyword evidence="6" id="KW-0631">Potassium channel</keyword>
<name>A0A2C9JVU6_BIOGL</name>
<dbReference type="Gene3D" id="1.10.287.70">
    <property type="match status" value="1"/>
</dbReference>
<keyword evidence="5 12" id="KW-0812">Transmembrane</keyword>
<reference evidence="14" key="1">
    <citation type="submission" date="2020-05" db="UniProtKB">
        <authorList>
            <consortium name="EnsemblMetazoa"/>
        </authorList>
    </citation>
    <scope>IDENTIFICATION</scope>
    <source>
        <strain evidence="14">BB02</strain>
    </source>
</reference>
<keyword evidence="9" id="KW-0406">Ion transport</keyword>
<keyword evidence="7" id="KW-0630">Potassium</keyword>
<dbReference type="GO" id="GO:0030322">
    <property type="term" value="P:stabilization of membrane potential"/>
    <property type="evidence" value="ECO:0007669"/>
    <property type="project" value="TreeGrafter"/>
</dbReference>
<keyword evidence="8 12" id="KW-1133">Transmembrane helix</keyword>
<dbReference type="PRINTS" id="PR01095">
    <property type="entry name" value="TASKCHANNEL"/>
</dbReference>
<dbReference type="PANTHER" id="PTHR11003:SF348">
    <property type="entry name" value="POTASSIUM CHANNEL DOMAIN-CONTAINING PROTEIN"/>
    <property type="match status" value="1"/>
</dbReference>